<dbReference type="Proteomes" id="UP000823749">
    <property type="component" value="Chromosome 4"/>
</dbReference>
<feature type="compositionally biased region" description="Low complexity" evidence="1">
    <location>
        <begin position="324"/>
        <end position="353"/>
    </location>
</feature>
<feature type="region of interest" description="Disordered" evidence="1">
    <location>
        <begin position="321"/>
        <end position="354"/>
    </location>
</feature>
<protein>
    <submittedName>
        <fullName evidence="2">Uncharacterized protein</fullName>
    </submittedName>
</protein>
<name>A0AAV6KKD9_9ERIC</name>
<dbReference type="AlphaFoldDB" id="A0AAV6KKD9"/>
<gene>
    <name evidence="2" type="ORF">RHGRI_011065</name>
</gene>
<accession>A0AAV6KKD9</accession>
<evidence type="ECO:0000256" key="1">
    <source>
        <dbReference type="SAM" id="MobiDB-lite"/>
    </source>
</evidence>
<dbReference type="EMBL" id="JACTNZ010000004">
    <property type="protein sequence ID" value="KAG5553075.1"/>
    <property type="molecule type" value="Genomic_DNA"/>
</dbReference>
<organism evidence="2 3">
    <name type="scientific">Rhododendron griersonianum</name>
    <dbReference type="NCBI Taxonomy" id="479676"/>
    <lineage>
        <taxon>Eukaryota</taxon>
        <taxon>Viridiplantae</taxon>
        <taxon>Streptophyta</taxon>
        <taxon>Embryophyta</taxon>
        <taxon>Tracheophyta</taxon>
        <taxon>Spermatophyta</taxon>
        <taxon>Magnoliopsida</taxon>
        <taxon>eudicotyledons</taxon>
        <taxon>Gunneridae</taxon>
        <taxon>Pentapetalae</taxon>
        <taxon>asterids</taxon>
        <taxon>Ericales</taxon>
        <taxon>Ericaceae</taxon>
        <taxon>Ericoideae</taxon>
        <taxon>Rhodoreae</taxon>
        <taxon>Rhododendron</taxon>
    </lineage>
</organism>
<reference evidence="2" key="1">
    <citation type="submission" date="2020-08" db="EMBL/GenBank/DDBJ databases">
        <title>Plant Genome Project.</title>
        <authorList>
            <person name="Zhang R.-G."/>
        </authorList>
    </citation>
    <scope>NUCLEOTIDE SEQUENCE</scope>
    <source>
        <strain evidence="2">WSP0</strain>
        <tissue evidence="2">Leaf</tissue>
    </source>
</reference>
<proteinExistence type="predicted"/>
<comment type="caution">
    <text evidence="2">The sequence shown here is derived from an EMBL/GenBank/DDBJ whole genome shotgun (WGS) entry which is preliminary data.</text>
</comment>
<evidence type="ECO:0000313" key="3">
    <source>
        <dbReference type="Proteomes" id="UP000823749"/>
    </source>
</evidence>
<keyword evidence="3" id="KW-1185">Reference proteome</keyword>
<feature type="region of interest" description="Disordered" evidence="1">
    <location>
        <begin position="48"/>
        <end position="73"/>
    </location>
</feature>
<evidence type="ECO:0000313" key="2">
    <source>
        <dbReference type="EMBL" id="KAG5553075.1"/>
    </source>
</evidence>
<sequence>MDSTEIVEGFVISTTSVGTTVSDTTSKGDTGDIVMEERRTVEGDHCTMEVSAGGGDVSTTDEPRTEEGSIGGDTVMGEHRMAEEDHRTVEEPIGGGSIDLTASTPVTPAGFVASTPITPAGSVVEMEIGGLDVSVERRAMEERGTPASAILPELPFTPLDTPTETENREVEDEDAEAVAQRLVRGKSVVGESDRQEVRDPLAIPLFTPPIGSSREQGVSLRDTLECADPQDLSARLAEAPSLASVLASEEAFQEAEREEEERQRVEEGPRVTLVQEVEAAAKERAAFSETSYVHRVHFFVPFGVDAFVPRQSLQEEQVLHDPGSHLGLSSPLSEVATGASGSRGSRRGGATSMGRKRIPAAVGLFYGDSLRDDGRITRGFATRGHSSRTKRLQGNLRVERPRERTKIVGGSPLQVQSPPTSGRVLRERRARPAVVVERGGDDEEEE</sequence>
<feature type="region of interest" description="Disordered" evidence="1">
    <location>
        <begin position="405"/>
        <end position="446"/>
    </location>
</feature>